<dbReference type="PROSITE" id="PS50112">
    <property type="entry name" value="PAS"/>
    <property type="match status" value="1"/>
</dbReference>
<evidence type="ECO:0000256" key="13">
    <source>
        <dbReference type="ARBA" id="ARBA00022991"/>
    </source>
</evidence>
<keyword evidence="5" id="KW-0716">Sensory transduction</keyword>
<keyword evidence="10" id="KW-0547">Nucleotide-binding</keyword>
<protein>
    <recommendedName>
        <fullName evidence="2">histidine kinase</fullName>
        <ecNumber evidence="2">2.7.13.3</ecNumber>
    </recommendedName>
</protein>
<dbReference type="InterPro" id="IPR001610">
    <property type="entry name" value="PAC"/>
</dbReference>
<dbReference type="SMART" id="SM00091">
    <property type="entry name" value="PAS"/>
    <property type="match status" value="2"/>
</dbReference>
<keyword evidence="15" id="KW-0675">Receptor</keyword>
<keyword evidence="7" id="KW-0288">FMN</keyword>
<dbReference type="AlphaFoldDB" id="A0A7W9C691"/>
<keyword evidence="12" id="KW-0067">ATP-binding</keyword>
<dbReference type="PROSITE" id="PS50113">
    <property type="entry name" value="PAC"/>
    <property type="match status" value="1"/>
</dbReference>
<reference evidence="18 19" key="1">
    <citation type="submission" date="2020-08" db="EMBL/GenBank/DDBJ databases">
        <title>Genomic Encyclopedia of Type Strains, Phase IV (KMG-IV): sequencing the most valuable type-strain genomes for metagenomic binning, comparative biology and taxonomic classification.</title>
        <authorList>
            <person name="Goeker M."/>
        </authorList>
    </citation>
    <scope>NUCLEOTIDE SEQUENCE [LARGE SCALE GENOMIC DNA]</scope>
    <source>
        <strain evidence="18 19">DSM 4731</strain>
    </source>
</reference>
<evidence type="ECO:0000256" key="7">
    <source>
        <dbReference type="ARBA" id="ARBA00022643"/>
    </source>
</evidence>
<dbReference type="PANTHER" id="PTHR41523:SF8">
    <property type="entry name" value="ETHYLENE RESPONSE SENSOR PROTEIN"/>
    <property type="match status" value="1"/>
</dbReference>
<dbReference type="SMART" id="SM00911">
    <property type="entry name" value="HWE_HK"/>
    <property type="match status" value="1"/>
</dbReference>
<keyword evidence="13" id="KW-0157">Chromophore</keyword>
<keyword evidence="3" id="KW-0600">Photoreceptor protein</keyword>
<keyword evidence="8" id="KW-0808">Transferase</keyword>
<dbReference type="Gene3D" id="3.30.565.10">
    <property type="entry name" value="Histidine kinase-like ATPase, C-terminal domain"/>
    <property type="match status" value="1"/>
</dbReference>
<evidence type="ECO:0000256" key="4">
    <source>
        <dbReference type="ARBA" id="ARBA00022553"/>
    </source>
</evidence>
<evidence type="ECO:0000256" key="10">
    <source>
        <dbReference type="ARBA" id="ARBA00022741"/>
    </source>
</evidence>
<dbReference type="CDD" id="cd00130">
    <property type="entry name" value="PAS"/>
    <property type="match status" value="2"/>
</dbReference>
<evidence type="ECO:0000259" key="17">
    <source>
        <dbReference type="PROSITE" id="PS50113"/>
    </source>
</evidence>
<organism evidence="18 19">
    <name type="scientific">Brevundimonas aurantiaca</name>
    <dbReference type="NCBI Taxonomy" id="74316"/>
    <lineage>
        <taxon>Bacteria</taxon>
        <taxon>Pseudomonadati</taxon>
        <taxon>Pseudomonadota</taxon>
        <taxon>Alphaproteobacteria</taxon>
        <taxon>Caulobacterales</taxon>
        <taxon>Caulobacteraceae</taxon>
        <taxon>Brevundimonas</taxon>
    </lineage>
</organism>
<dbReference type="InterPro" id="IPR013767">
    <property type="entry name" value="PAS_fold"/>
</dbReference>
<comment type="catalytic activity">
    <reaction evidence="1">
        <text>ATP + protein L-histidine = ADP + protein N-phospho-L-histidine.</text>
        <dbReference type="EC" id="2.7.13.3"/>
    </reaction>
</comment>
<dbReference type="Pfam" id="PF00989">
    <property type="entry name" value="PAS"/>
    <property type="match status" value="1"/>
</dbReference>
<feature type="domain" description="PAS" evidence="16">
    <location>
        <begin position="134"/>
        <end position="186"/>
    </location>
</feature>
<dbReference type="Pfam" id="PF13426">
    <property type="entry name" value="PAS_9"/>
    <property type="match status" value="1"/>
</dbReference>
<keyword evidence="4" id="KW-0597">Phosphoprotein</keyword>
<evidence type="ECO:0000313" key="19">
    <source>
        <dbReference type="Proteomes" id="UP000527324"/>
    </source>
</evidence>
<keyword evidence="14" id="KW-0843">Virulence</keyword>
<evidence type="ECO:0000256" key="15">
    <source>
        <dbReference type="ARBA" id="ARBA00023170"/>
    </source>
</evidence>
<name>A0A7W9C691_9CAUL</name>
<dbReference type="EC" id="2.7.13.3" evidence="2"/>
<evidence type="ECO:0000259" key="16">
    <source>
        <dbReference type="PROSITE" id="PS50112"/>
    </source>
</evidence>
<dbReference type="EMBL" id="JACHOQ010000003">
    <property type="protein sequence ID" value="MBB5739884.1"/>
    <property type="molecule type" value="Genomic_DNA"/>
</dbReference>
<dbReference type="RefSeq" id="WP_183216250.1">
    <property type="nucleotide sequence ID" value="NZ_CAJFZW010000009.1"/>
</dbReference>
<sequence length="452" mass="50522">MTRSIAVTSERLGRIVEEAASEVYVFGVEDFYFRLVNKGARENLGYNADELSRLTPWDLKPRIRRDDFLALIRPLLAGEVDRLDFDTVHRRKDGSEYDVSVKLQLFDDGDDPVFYAAIQDTTQYRRVEQQLRDTAQRLDVILDNTTMAVFLMDDRQHCVFMNRAAEKLTGYAFEETTGRPLHDVIHHTRPDGSHFPLSECAIDRAFPDRAGVQGEEVFVHKDGGFYPVAFTASPIHGEGAQVIGTVIEARDISEEKRNAEVRNLLMHEVDHRARNLLAIVQSLVRLTRADDLDDYRSVLAGRIGALARAQTSLASRRWEGGRLEDVVWEELDALCPKEAVEVEGPPVDLSPEQVQPLSMLLHELATNASKYGACSRSGGRICVDWAIKDGQATLRWREVGGPPVSAPTRQGFGSSLQTNMARQLGGALSRNWASEGLEVEIVFPLEPPSPIA</sequence>
<dbReference type="NCBIfam" id="TIGR00229">
    <property type="entry name" value="sensory_box"/>
    <property type="match status" value="2"/>
</dbReference>
<dbReference type="PANTHER" id="PTHR41523">
    <property type="entry name" value="TWO-COMPONENT SYSTEM SENSOR PROTEIN"/>
    <property type="match status" value="1"/>
</dbReference>
<evidence type="ECO:0000256" key="3">
    <source>
        <dbReference type="ARBA" id="ARBA00022543"/>
    </source>
</evidence>
<dbReference type="Pfam" id="PF07536">
    <property type="entry name" value="HWE_HK"/>
    <property type="match status" value="1"/>
</dbReference>
<evidence type="ECO:0000256" key="2">
    <source>
        <dbReference type="ARBA" id="ARBA00012438"/>
    </source>
</evidence>
<dbReference type="Gene3D" id="3.30.450.20">
    <property type="entry name" value="PAS domain"/>
    <property type="match status" value="2"/>
</dbReference>
<dbReference type="InterPro" id="IPR000014">
    <property type="entry name" value="PAS"/>
</dbReference>
<dbReference type="InterPro" id="IPR011102">
    <property type="entry name" value="Sig_transdc_His_kinase_HWE"/>
</dbReference>
<evidence type="ECO:0000256" key="9">
    <source>
        <dbReference type="ARBA" id="ARBA00022737"/>
    </source>
</evidence>
<dbReference type="SUPFAM" id="SSF55785">
    <property type="entry name" value="PYP-like sensor domain (PAS domain)"/>
    <property type="match status" value="2"/>
</dbReference>
<keyword evidence="11" id="KW-0418">Kinase</keyword>
<dbReference type="InterPro" id="IPR036890">
    <property type="entry name" value="HATPase_C_sf"/>
</dbReference>
<evidence type="ECO:0000256" key="5">
    <source>
        <dbReference type="ARBA" id="ARBA00022606"/>
    </source>
</evidence>
<dbReference type="InterPro" id="IPR000700">
    <property type="entry name" value="PAS-assoc_C"/>
</dbReference>
<dbReference type="SMART" id="SM00086">
    <property type="entry name" value="PAC"/>
    <property type="match status" value="2"/>
</dbReference>
<evidence type="ECO:0000313" key="18">
    <source>
        <dbReference type="EMBL" id="MBB5739884.1"/>
    </source>
</evidence>
<accession>A0A7W9C691</accession>
<evidence type="ECO:0000256" key="6">
    <source>
        <dbReference type="ARBA" id="ARBA00022630"/>
    </source>
</evidence>
<evidence type="ECO:0000256" key="14">
    <source>
        <dbReference type="ARBA" id="ARBA00023026"/>
    </source>
</evidence>
<proteinExistence type="predicted"/>
<evidence type="ECO:0000256" key="8">
    <source>
        <dbReference type="ARBA" id="ARBA00022679"/>
    </source>
</evidence>
<dbReference type="GO" id="GO:0004673">
    <property type="term" value="F:protein histidine kinase activity"/>
    <property type="evidence" value="ECO:0007669"/>
    <property type="project" value="UniProtKB-EC"/>
</dbReference>
<keyword evidence="9" id="KW-0677">Repeat</keyword>
<dbReference type="InterPro" id="IPR035965">
    <property type="entry name" value="PAS-like_dom_sf"/>
</dbReference>
<keyword evidence="19" id="KW-1185">Reference proteome</keyword>
<dbReference type="GO" id="GO:0005524">
    <property type="term" value="F:ATP binding"/>
    <property type="evidence" value="ECO:0007669"/>
    <property type="project" value="UniProtKB-KW"/>
</dbReference>
<keyword evidence="6" id="KW-0285">Flavoprotein</keyword>
<evidence type="ECO:0000256" key="12">
    <source>
        <dbReference type="ARBA" id="ARBA00022840"/>
    </source>
</evidence>
<feature type="domain" description="PAC" evidence="17">
    <location>
        <begin position="212"/>
        <end position="264"/>
    </location>
</feature>
<dbReference type="GO" id="GO:0009881">
    <property type="term" value="F:photoreceptor activity"/>
    <property type="evidence" value="ECO:0007669"/>
    <property type="project" value="UniProtKB-KW"/>
</dbReference>
<evidence type="ECO:0000256" key="1">
    <source>
        <dbReference type="ARBA" id="ARBA00000085"/>
    </source>
</evidence>
<dbReference type="GO" id="GO:0006355">
    <property type="term" value="P:regulation of DNA-templated transcription"/>
    <property type="evidence" value="ECO:0007669"/>
    <property type="project" value="InterPro"/>
</dbReference>
<gene>
    <name evidence="18" type="ORF">GGQ93_001598</name>
</gene>
<comment type="caution">
    <text evidence="18">The sequence shown here is derived from an EMBL/GenBank/DDBJ whole genome shotgun (WGS) entry which is preliminary data.</text>
</comment>
<dbReference type="Proteomes" id="UP000527324">
    <property type="component" value="Unassembled WGS sequence"/>
</dbReference>
<evidence type="ECO:0000256" key="11">
    <source>
        <dbReference type="ARBA" id="ARBA00022777"/>
    </source>
</evidence>